<dbReference type="RefSeq" id="WP_106724068.1">
    <property type="nucleotide sequence ID" value="NZ_PXYL01000004.1"/>
</dbReference>
<dbReference type="AlphaFoldDB" id="A0A2P7SGL1"/>
<evidence type="ECO:0000313" key="2">
    <source>
        <dbReference type="Proteomes" id="UP000240653"/>
    </source>
</evidence>
<sequence length="109" mass="12542">MKPSDPEVSLFIMNAFVEIGRTAKLRIIVDQDRLKFEDHPLKPQFDAIHARLLLMEDFERAHGPGSCIHLEEPITARDVAAGHRRFDMEEVENARRAPSAERVRILERA</sequence>
<accession>A0A2P7SGL1</accession>
<protein>
    <submittedName>
        <fullName evidence="1">Uncharacterized protein</fullName>
    </submittedName>
</protein>
<comment type="caution">
    <text evidence="1">The sequence shown here is derived from an EMBL/GenBank/DDBJ whole genome shotgun (WGS) entry which is preliminary data.</text>
</comment>
<dbReference type="Proteomes" id="UP000240653">
    <property type="component" value="Unassembled WGS sequence"/>
</dbReference>
<keyword evidence="2" id="KW-1185">Reference proteome</keyword>
<proteinExistence type="predicted"/>
<evidence type="ECO:0000313" key="1">
    <source>
        <dbReference type="EMBL" id="PSJ61636.1"/>
    </source>
</evidence>
<dbReference type="EMBL" id="PXYL01000004">
    <property type="protein sequence ID" value="PSJ61636.1"/>
    <property type="molecule type" value="Genomic_DNA"/>
</dbReference>
<gene>
    <name evidence="1" type="ORF">C7I85_11435</name>
</gene>
<reference evidence="1 2" key="1">
    <citation type="submission" date="2018-03" db="EMBL/GenBank/DDBJ databases">
        <title>The draft genome of Mesorhizobium soli JCM 19897.</title>
        <authorList>
            <person name="Li L."/>
            <person name="Liu L."/>
            <person name="Liang L."/>
            <person name="Wang T."/>
            <person name="Zhang X."/>
        </authorList>
    </citation>
    <scope>NUCLEOTIDE SEQUENCE [LARGE SCALE GENOMIC DNA]</scope>
    <source>
        <strain evidence="1 2">JCM 19897</strain>
    </source>
</reference>
<name>A0A2P7SGL1_9HYPH</name>
<organism evidence="1 2">
    <name type="scientific">Pseudaminobacter soli</name>
    <name type="common">ex Li et al. 2025</name>
    <dbReference type="NCBI Taxonomy" id="1295366"/>
    <lineage>
        <taxon>Bacteria</taxon>
        <taxon>Pseudomonadati</taxon>
        <taxon>Pseudomonadota</taxon>
        <taxon>Alphaproteobacteria</taxon>
        <taxon>Hyphomicrobiales</taxon>
        <taxon>Phyllobacteriaceae</taxon>
        <taxon>Pseudaminobacter</taxon>
    </lineage>
</organism>